<feature type="non-terminal residue" evidence="2">
    <location>
        <position position="127"/>
    </location>
</feature>
<gene>
    <name evidence="2" type="ORF">AVDCRST_MAG89-1597</name>
</gene>
<feature type="region of interest" description="Disordered" evidence="1">
    <location>
        <begin position="1"/>
        <end position="127"/>
    </location>
</feature>
<feature type="compositionally biased region" description="Basic and acidic residues" evidence="1">
    <location>
        <begin position="35"/>
        <end position="46"/>
    </location>
</feature>
<name>A0A6J4L0D3_9BACT</name>
<dbReference type="AlphaFoldDB" id="A0A6J4L0D3"/>
<protein>
    <submittedName>
        <fullName evidence="2">Uncharacterized protein</fullName>
    </submittedName>
</protein>
<feature type="compositionally biased region" description="Basic residues" evidence="1">
    <location>
        <begin position="77"/>
        <end position="92"/>
    </location>
</feature>
<sequence length="127" mass="13881">AGPALPRAVHALHSADAAAPDDDRGVPRHPRRAERRSVQECPRVRAGEGQGRGRRGAQRRLPPHRGGHRHDPPGAGHLRHLRRGGRAHRRAAAGRDRAHLRAQPRRDAARVQRAGARALHQKRAGAV</sequence>
<feature type="compositionally biased region" description="Basic and acidic residues" evidence="1">
    <location>
        <begin position="93"/>
        <end position="110"/>
    </location>
</feature>
<accession>A0A6J4L0D3</accession>
<feature type="compositionally biased region" description="Basic residues" evidence="1">
    <location>
        <begin position="52"/>
        <end position="68"/>
    </location>
</feature>
<evidence type="ECO:0000313" key="2">
    <source>
        <dbReference type="EMBL" id="CAA9319849.1"/>
    </source>
</evidence>
<organism evidence="2">
    <name type="scientific">uncultured Gemmatimonadota bacterium</name>
    <dbReference type="NCBI Taxonomy" id="203437"/>
    <lineage>
        <taxon>Bacteria</taxon>
        <taxon>Pseudomonadati</taxon>
        <taxon>Gemmatimonadota</taxon>
        <taxon>environmental samples</taxon>
    </lineage>
</organism>
<evidence type="ECO:0000256" key="1">
    <source>
        <dbReference type="SAM" id="MobiDB-lite"/>
    </source>
</evidence>
<reference evidence="2" key="1">
    <citation type="submission" date="2020-02" db="EMBL/GenBank/DDBJ databases">
        <authorList>
            <person name="Meier V. D."/>
        </authorList>
    </citation>
    <scope>NUCLEOTIDE SEQUENCE</scope>
    <source>
        <strain evidence="2">AVDCRST_MAG89</strain>
    </source>
</reference>
<feature type="non-terminal residue" evidence="2">
    <location>
        <position position="1"/>
    </location>
</feature>
<proteinExistence type="predicted"/>
<dbReference type="EMBL" id="CADCTV010000342">
    <property type="protein sequence ID" value="CAA9319849.1"/>
    <property type="molecule type" value="Genomic_DNA"/>
</dbReference>